<keyword evidence="1" id="KW-0472">Membrane</keyword>
<dbReference type="STRING" id="584787.GCA_001247655_02072"/>
<dbReference type="Pfam" id="PF10617">
    <property type="entry name" value="DUF2474"/>
    <property type="match status" value="1"/>
</dbReference>
<feature type="transmembrane region" description="Helical" evidence="1">
    <location>
        <begin position="28"/>
        <end position="53"/>
    </location>
</feature>
<protein>
    <submittedName>
        <fullName evidence="2">Uncharacterized protein DUF2474</fullName>
    </submittedName>
</protein>
<dbReference type="Proteomes" id="UP000268033">
    <property type="component" value="Unassembled WGS sequence"/>
</dbReference>
<dbReference type="InterPro" id="IPR018895">
    <property type="entry name" value="DUF2474"/>
</dbReference>
<name>A0A3N1P3J6_9GAMM</name>
<dbReference type="AlphaFoldDB" id="A0A3N1P3J6"/>
<keyword evidence="1" id="KW-0812">Transmembrane</keyword>
<accession>A0A3N1P3J6</accession>
<reference evidence="2 3" key="1">
    <citation type="submission" date="2018-11" db="EMBL/GenBank/DDBJ databases">
        <title>Genomic Encyclopedia of Type Strains, Phase IV (KMG-IV): sequencing the most valuable type-strain genomes for metagenomic binning, comparative biology and taxonomic classification.</title>
        <authorList>
            <person name="Goeker M."/>
        </authorList>
    </citation>
    <scope>NUCLEOTIDE SEQUENCE [LARGE SCALE GENOMIC DNA]</scope>
    <source>
        <strain evidence="2 3">DSM 21945</strain>
    </source>
</reference>
<evidence type="ECO:0000313" key="3">
    <source>
        <dbReference type="Proteomes" id="UP000268033"/>
    </source>
</evidence>
<keyword evidence="3" id="KW-1185">Reference proteome</keyword>
<evidence type="ECO:0000256" key="1">
    <source>
        <dbReference type="SAM" id="Phobius"/>
    </source>
</evidence>
<evidence type="ECO:0000313" key="2">
    <source>
        <dbReference type="EMBL" id="ROQ22649.1"/>
    </source>
</evidence>
<proteinExistence type="predicted"/>
<sequence>MGTTDMQRLDIQPLSEQKPERAALRYRLGWLVAIWLGSVLALGIVAMGFHLLMHAAGLHS</sequence>
<dbReference type="EMBL" id="RJUL01000009">
    <property type="protein sequence ID" value="ROQ22649.1"/>
    <property type="molecule type" value="Genomic_DNA"/>
</dbReference>
<keyword evidence="1" id="KW-1133">Transmembrane helix</keyword>
<gene>
    <name evidence="2" type="ORF">EDC28_109138</name>
</gene>
<comment type="caution">
    <text evidence="2">The sequence shown here is derived from an EMBL/GenBank/DDBJ whole genome shotgun (WGS) entry which is preliminary data.</text>
</comment>
<dbReference type="RefSeq" id="WP_336391553.1">
    <property type="nucleotide sequence ID" value="NZ_JBLXAC010000003.1"/>
</dbReference>
<organism evidence="2 3">
    <name type="scientific">Gallaecimonas pentaromativorans</name>
    <dbReference type="NCBI Taxonomy" id="584787"/>
    <lineage>
        <taxon>Bacteria</taxon>
        <taxon>Pseudomonadati</taxon>
        <taxon>Pseudomonadota</taxon>
        <taxon>Gammaproteobacteria</taxon>
        <taxon>Enterobacterales</taxon>
        <taxon>Gallaecimonadaceae</taxon>
        <taxon>Gallaecimonas</taxon>
    </lineage>
</organism>